<dbReference type="InterPro" id="IPR035907">
    <property type="entry name" value="Hppk_sf"/>
</dbReference>
<evidence type="ECO:0000313" key="10">
    <source>
        <dbReference type="EMBL" id="RST89406.1"/>
    </source>
</evidence>
<dbReference type="InterPro" id="IPR000550">
    <property type="entry name" value="Hppk"/>
</dbReference>
<evidence type="ECO:0000256" key="8">
    <source>
        <dbReference type="ARBA" id="ARBA00022909"/>
    </source>
</evidence>
<reference evidence="10 11" key="1">
    <citation type="submission" date="2018-03" db="EMBL/GenBank/DDBJ databases">
        <authorList>
            <person name="Gulvik C.A."/>
        </authorList>
    </citation>
    <scope>NUCLEOTIDE SEQUENCE [LARGE SCALE GENOMIC DNA]</scope>
    <source>
        <strain evidence="10 11">JCM 31581</strain>
    </source>
</reference>
<dbReference type="NCBIfam" id="TIGR01498">
    <property type="entry name" value="folK"/>
    <property type="match status" value="1"/>
</dbReference>
<evidence type="ECO:0000259" key="9">
    <source>
        <dbReference type="Pfam" id="PF01288"/>
    </source>
</evidence>
<evidence type="ECO:0000313" key="11">
    <source>
        <dbReference type="Proteomes" id="UP000277864"/>
    </source>
</evidence>
<dbReference type="GO" id="GO:0005524">
    <property type="term" value="F:ATP binding"/>
    <property type="evidence" value="ECO:0007669"/>
    <property type="project" value="UniProtKB-KW"/>
</dbReference>
<keyword evidence="6 10" id="KW-0418">Kinase</keyword>
<comment type="catalytic activity">
    <reaction evidence="1">
        <text>6-hydroxymethyl-7,8-dihydropterin + ATP = (7,8-dihydropterin-6-yl)methyl diphosphate + AMP + H(+)</text>
        <dbReference type="Rhea" id="RHEA:11412"/>
        <dbReference type="ChEBI" id="CHEBI:15378"/>
        <dbReference type="ChEBI" id="CHEBI:30616"/>
        <dbReference type="ChEBI" id="CHEBI:44841"/>
        <dbReference type="ChEBI" id="CHEBI:72950"/>
        <dbReference type="ChEBI" id="CHEBI:456215"/>
        <dbReference type="EC" id="2.7.6.3"/>
    </reaction>
</comment>
<dbReference type="GO" id="GO:0016301">
    <property type="term" value="F:kinase activity"/>
    <property type="evidence" value="ECO:0007669"/>
    <property type="project" value="UniProtKB-KW"/>
</dbReference>
<feature type="domain" description="7,8-dihydro-6-hydroxymethylpterin-pyrophosphokinase" evidence="9">
    <location>
        <begin position="10"/>
        <end position="140"/>
    </location>
</feature>
<dbReference type="Pfam" id="PF01288">
    <property type="entry name" value="HPPK"/>
    <property type="match status" value="1"/>
</dbReference>
<dbReference type="CDD" id="cd00483">
    <property type="entry name" value="HPPK"/>
    <property type="match status" value="1"/>
</dbReference>
<evidence type="ECO:0000256" key="5">
    <source>
        <dbReference type="ARBA" id="ARBA00022741"/>
    </source>
</evidence>
<keyword evidence="7" id="KW-0067">ATP-binding</keyword>
<dbReference type="OrthoDB" id="9808041at2"/>
<dbReference type="UniPathway" id="UPA00077">
    <property type="reaction ID" value="UER00155"/>
</dbReference>
<evidence type="ECO:0000256" key="1">
    <source>
        <dbReference type="ARBA" id="ARBA00000198"/>
    </source>
</evidence>
<dbReference type="PANTHER" id="PTHR43071">
    <property type="entry name" value="2-AMINO-4-HYDROXY-6-HYDROXYMETHYLDIHYDROPTERIDINE PYROPHOSPHOKINASE"/>
    <property type="match status" value="1"/>
</dbReference>
<dbReference type="Gene3D" id="3.30.70.560">
    <property type="entry name" value="7,8-Dihydro-6-hydroxymethylpterin-pyrophosphokinase HPPK"/>
    <property type="match status" value="1"/>
</dbReference>
<evidence type="ECO:0000256" key="6">
    <source>
        <dbReference type="ARBA" id="ARBA00022777"/>
    </source>
</evidence>
<protein>
    <recommendedName>
        <fullName evidence="3">2-amino-4-hydroxy-6-hydroxymethyldihydropteridine diphosphokinase</fullName>
        <ecNumber evidence="3">2.7.6.3</ecNumber>
    </recommendedName>
</protein>
<evidence type="ECO:0000256" key="7">
    <source>
        <dbReference type="ARBA" id="ARBA00022840"/>
    </source>
</evidence>
<keyword evidence="8" id="KW-0289">Folate biosynthesis</keyword>
<dbReference type="GO" id="GO:0046654">
    <property type="term" value="P:tetrahydrofolate biosynthetic process"/>
    <property type="evidence" value="ECO:0007669"/>
    <property type="project" value="UniProtKB-UniPathway"/>
</dbReference>
<gene>
    <name evidence="10" type="primary">folK</name>
    <name evidence="10" type="ORF">C7P63_06450</name>
</gene>
<name>A0A429Z6U4_9ENTE</name>
<comment type="pathway">
    <text evidence="2">Cofactor biosynthesis; tetrahydrofolate biosynthesis; 2-amino-4-hydroxy-6-hydroxymethyl-7,8-dihydropteridine diphosphate from 7,8-dihydroneopterin triphosphate: step 4/4.</text>
</comment>
<dbReference type="AlphaFoldDB" id="A0A429Z6U4"/>
<evidence type="ECO:0000256" key="4">
    <source>
        <dbReference type="ARBA" id="ARBA00022679"/>
    </source>
</evidence>
<keyword evidence="5" id="KW-0547">Nucleotide-binding</keyword>
<dbReference type="SUPFAM" id="SSF55083">
    <property type="entry name" value="6-hydroxymethyl-7,8-dihydropterin pyrophosphokinase, HPPK"/>
    <property type="match status" value="1"/>
</dbReference>
<organism evidence="10 11">
    <name type="scientific">Vagococcus humatus</name>
    <dbReference type="NCBI Taxonomy" id="1889241"/>
    <lineage>
        <taxon>Bacteria</taxon>
        <taxon>Bacillati</taxon>
        <taxon>Bacillota</taxon>
        <taxon>Bacilli</taxon>
        <taxon>Lactobacillales</taxon>
        <taxon>Enterococcaceae</taxon>
        <taxon>Vagococcus</taxon>
    </lineage>
</organism>
<comment type="caution">
    <text evidence="10">The sequence shown here is derived from an EMBL/GenBank/DDBJ whole genome shotgun (WGS) entry which is preliminary data.</text>
</comment>
<sequence>MPYFNMKQAIIAVGTNIGDCQQNIQQAVQAINLLPMNTQVLKEAAIYETEPFDVPDQQQNYFNTCLLIETDFSPEALLGACLGIEVGLGRVRKVWHGERIIDLDLIFYEGEVRETKELVLPHPGYQERLFVLEPMMDLCPSGIFSEWNFLSEYQELKALENR</sequence>
<dbReference type="GO" id="GO:0003848">
    <property type="term" value="F:2-amino-4-hydroxy-6-hydroxymethyldihydropteridine diphosphokinase activity"/>
    <property type="evidence" value="ECO:0007669"/>
    <property type="project" value="UniProtKB-EC"/>
</dbReference>
<dbReference type="PANTHER" id="PTHR43071:SF1">
    <property type="entry name" value="2-AMINO-4-HYDROXY-6-HYDROXYMETHYLDIHYDROPTERIDINE PYROPHOSPHOKINASE"/>
    <property type="match status" value="1"/>
</dbReference>
<evidence type="ECO:0000256" key="3">
    <source>
        <dbReference type="ARBA" id="ARBA00013253"/>
    </source>
</evidence>
<proteinExistence type="predicted"/>
<keyword evidence="11" id="KW-1185">Reference proteome</keyword>
<accession>A0A429Z6U4</accession>
<dbReference type="Proteomes" id="UP000277864">
    <property type="component" value="Unassembled WGS sequence"/>
</dbReference>
<keyword evidence="4" id="KW-0808">Transferase</keyword>
<dbReference type="EC" id="2.7.6.3" evidence="3"/>
<dbReference type="RefSeq" id="WP_125943340.1">
    <property type="nucleotide sequence ID" value="NZ_PXZH01000002.1"/>
</dbReference>
<dbReference type="GO" id="GO:0046656">
    <property type="term" value="P:folic acid biosynthetic process"/>
    <property type="evidence" value="ECO:0007669"/>
    <property type="project" value="UniProtKB-KW"/>
</dbReference>
<dbReference type="EMBL" id="PXZH01000002">
    <property type="protein sequence ID" value="RST89406.1"/>
    <property type="molecule type" value="Genomic_DNA"/>
</dbReference>
<evidence type="ECO:0000256" key="2">
    <source>
        <dbReference type="ARBA" id="ARBA00005051"/>
    </source>
</evidence>